<evidence type="ECO:0000313" key="2">
    <source>
        <dbReference type="Proteomes" id="UP001597168"/>
    </source>
</evidence>
<reference evidence="2" key="1">
    <citation type="journal article" date="2019" name="Int. J. Syst. Evol. Microbiol.">
        <title>The Global Catalogue of Microorganisms (GCM) 10K type strain sequencing project: providing services to taxonomists for standard genome sequencing and annotation.</title>
        <authorList>
            <consortium name="The Broad Institute Genomics Platform"/>
            <consortium name="The Broad Institute Genome Sequencing Center for Infectious Disease"/>
            <person name="Wu L."/>
            <person name="Ma J."/>
        </authorList>
    </citation>
    <scope>NUCLEOTIDE SEQUENCE [LARGE SCALE GENOMIC DNA]</scope>
    <source>
        <strain evidence="2">CCUG 60214</strain>
    </source>
</reference>
<organism evidence="1 2">
    <name type="scientific">Saccharothrix hoggarensis</name>
    <dbReference type="NCBI Taxonomy" id="913853"/>
    <lineage>
        <taxon>Bacteria</taxon>
        <taxon>Bacillati</taxon>
        <taxon>Actinomycetota</taxon>
        <taxon>Actinomycetes</taxon>
        <taxon>Pseudonocardiales</taxon>
        <taxon>Pseudonocardiaceae</taxon>
        <taxon>Saccharothrix</taxon>
    </lineage>
</organism>
<protein>
    <submittedName>
        <fullName evidence="1">Uncharacterized protein</fullName>
    </submittedName>
</protein>
<name>A0ABW3QHR9_9PSEU</name>
<sequence length="192" mass="21130">MHTDSTPEVQPVSPDRIFWSADRTPEEWAALAEGLRMAARGRHAAARESFDRCDTDGFLSQWAATSTAEKAELAAQLADAQGLWDFPALFNLAGELVSAREVQGRYGWSWVLDDEKHIAANGGSRWVNTSRSSNEATQAAYLRRKGYTQGVIRARGRVKATSGGGFSVHYWIGLVDPELTSYEVVRTAPEQA</sequence>
<keyword evidence="2" id="KW-1185">Reference proteome</keyword>
<dbReference type="Proteomes" id="UP001597168">
    <property type="component" value="Unassembled WGS sequence"/>
</dbReference>
<evidence type="ECO:0000313" key="1">
    <source>
        <dbReference type="EMBL" id="MFD1145901.1"/>
    </source>
</evidence>
<accession>A0ABW3QHR9</accession>
<comment type="caution">
    <text evidence="1">The sequence shown here is derived from an EMBL/GenBank/DDBJ whole genome shotgun (WGS) entry which is preliminary data.</text>
</comment>
<gene>
    <name evidence="1" type="ORF">ACFQ3T_02050</name>
</gene>
<proteinExistence type="predicted"/>
<dbReference type="RefSeq" id="WP_380719096.1">
    <property type="nucleotide sequence ID" value="NZ_JBHTLK010000005.1"/>
</dbReference>
<dbReference type="EMBL" id="JBHTLK010000005">
    <property type="protein sequence ID" value="MFD1145901.1"/>
    <property type="molecule type" value="Genomic_DNA"/>
</dbReference>